<proteinExistence type="predicted"/>
<gene>
    <name evidence="1" type="primary">tssF</name>
    <name evidence="1" type="ORF">NP590_14565</name>
</gene>
<dbReference type="PANTHER" id="PTHR35370:SF1">
    <property type="entry name" value="TYPE VI SECRETION SYSTEM COMPONENT TSSF1"/>
    <property type="match status" value="1"/>
</dbReference>
<protein>
    <submittedName>
        <fullName evidence="1">Type VI secretion system baseplate subunit TssF</fullName>
    </submittedName>
</protein>
<dbReference type="NCBIfam" id="TIGR03359">
    <property type="entry name" value="VI_chp_6"/>
    <property type="match status" value="1"/>
</dbReference>
<dbReference type="Proteomes" id="UP001524499">
    <property type="component" value="Unassembled WGS sequence"/>
</dbReference>
<accession>A0ABT1TIQ1</accession>
<dbReference type="PIRSF" id="PIRSF028304">
    <property type="entry name" value="UCP028304"/>
    <property type="match status" value="1"/>
</dbReference>
<evidence type="ECO:0000313" key="2">
    <source>
        <dbReference type="Proteomes" id="UP001524499"/>
    </source>
</evidence>
<dbReference type="PANTHER" id="PTHR35370">
    <property type="entry name" value="CYTOPLASMIC PROTEIN-RELATED-RELATED"/>
    <property type="match status" value="1"/>
</dbReference>
<dbReference type="RefSeq" id="WP_256603277.1">
    <property type="nucleotide sequence ID" value="NZ_JANIBJ010000028.1"/>
</dbReference>
<sequence>MDPRLLHYYNRELQHVREVGAEFASEFPKIAARLGLDAFECSDPYVERLFEGFAFMAARVQLKVDAEFPNFTQHLLEIVYPHYLAATPSMTVVEFKPDLTEESLAEGFLIDKGSSLRSQIAKGEQTACEYQTAHPLQLWPLEISQVEYLPTLAAVSSRGLADPKHLHNVKGAIRIALRCTAGVRFNQLALESLPLFLRGTGAIPYRLYEQFLANAKALACKFNNGSQVQVKFAGGQHLRGLGFEKDEAMLRQTPRSFDGYRVLQEYFAFPERFLFAELSGLSSLIAECKSDELELFVLLDRSDPQLINALDKSNLALFCVPAVNLFSKRTDRLHVDQRQSEYHVVVDRTRPMDFEVYNVEQVAGFGNDRNEQAFLPFYGSKSVYQNQSETAYYMLRRQKRILSSKQRRKGMRSSYIGSECFVSIVDAEQAPYSPKINQLGLEVLCTNRDLPMVMPVGLGDTDFSLQISAPVKSIRCISGPTRPLPAAYAGESVWRLINHLSLNYLSLIDSDPKQGAASLRELLSLYADNREPVIKKQIEGVISVNAKNVVRRIDSKGPMVFGRGLEITVLLDESAFEGGGYFLMGTVLDQFFTRYVSINSFIETVIRTTDRGEVARWPTRIGRRHTF</sequence>
<evidence type="ECO:0000313" key="1">
    <source>
        <dbReference type="EMBL" id="MCQ8105335.1"/>
    </source>
</evidence>
<name>A0ABT1TIQ1_9GAMM</name>
<dbReference type="Pfam" id="PF05947">
    <property type="entry name" value="T6SS_TssF"/>
    <property type="match status" value="1"/>
</dbReference>
<organism evidence="1 2">
    <name type="scientific">Methylomonas subterranea</name>
    <dbReference type="NCBI Taxonomy" id="2952225"/>
    <lineage>
        <taxon>Bacteria</taxon>
        <taxon>Pseudomonadati</taxon>
        <taxon>Pseudomonadota</taxon>
        <taxon>Gammaproteobacteria</taxon>
        <taxon>Methylococcales</taxon>
        <taxon>Methylococcaceae</taxon>
        <taxon>Methylomonas</taxon>
    </lineage>
</organism>
<comment type="caution">
    <text evidence="1">The sequence shown here is derived from an EMBL/GenBank/DDBJ whole genome shotgun (WGS) entry which is preliminary data.</text>
</comment>
<dbReference type="InterPro" id="IPR010272">
    <property type="entry name" value="T6SS_TssF"/>
</dbReference>
<keyword evidence="2" id="KW-1185">Reference proteome</keyword>
<dbReference type="EMBL" id="JANIBJ010000028">
    <property type="protein sequence ID" value="MCQ8105335.1"/>
    <property type="molecule type" value="Genomic_DNA"/>
</dbReference>
<reference evidence="1 2" key="1">
    <citation type="submission" date="2022-07" db="EMBL/GenBank/DDBJ databases">
        <title>Methylomonas rivi sp. nov., Methylomonas rosea sp. nov., Methylomonas aureus sp. nov. and Methylomonas subterranea sp. nov., four novel methanotrophs isolated from a freshwater creek and the deep terrestrial subsurface.</title>
        <authorList>
            <person name="Abin C."/>
            <person name="Sankaranarayanan K."/>
            <person name="Garner C."/>
            <person name="Sindelar R."/>
            <person name="Kotary K."/>
            <person name="Garner R."/>
            <person name="Barclay S."/>
            <person name="Lawson P."/>
            <person name="Krumholz L."/>
        </authorList>
    </citation>
    <scope>NUCLEOTIDE SEQUENCE [LARGE SCALE GENOMIC DNA]</scope>
    <source>
        <strain evidence="1 2">SURF-2</strain>
    </source>
</reference>